<organism evidence="6 7">
    <name type="scientific">Vibrio genomosp. F6 str. FF-238</name>
    <dbReference type="NCBI Taxonomy" id="1191298"/>
    <lineage>
        <taxon>Bacteria</taxon>
        <taxon>Pseudomonadati</taxon>
        <taxon>Pseudomonadota</taxon>
        <taxon>Gammaproteobacteria</taxon>
        <taxon>Vibrionales</taxon>
        <taxon>Vibrionaceae</taxon>
        <taxon>Vibrio</taxon>
    </lineage>
</organism>
<evidence type="ECO:0000256" key="5">
    <source>
        <dbReference type="SAM" id="Phobius"/>
    </source>
</evidence>
<evidence type="ECO:0000313" key="6">
    <source>
        <dbReference type="EMBL" id="OEE78288.1"/>
    </source>
</evidence>
<accession>A0A1E5D429</accession>
<gene>
    <name evidence="6" type="ORF">A130_03320</name>
</gene>
<comment type="caution">
    <text evidence="6">The sequence shown here is derived from an EMBL/GenBank/DDBJ whole genome shotgun (WGS) entry which is preliminary data.</text>
</comment>
<evidence type="ECO:0000256" key="2">
    <source>
        <dbReference type="ARBA" id="ARBA00022692"/>
    </source>
</evidence>
<evidence type="ECO:0000256" key="4">
    <source>
        <dbReference type="ARBA" id="ARBA00023136"/>
    </source>
</evidence>
<name>A0A1E5D429_9VIBR</name>
<dbReference type="AlphaFoldDB" id="A0A1E5D429"/>
<dbReference type="GO" id="GO:0016020">
    <property type="term" value="C:membrane"/>
    <property type="evidence" value="ECO:0007669"/>
    <property type="project" value="UniProtKB-SubCell"/>
</dbReference>
<proteinExistence type="predicted"/>
<sequence>MSIIQGLLITFFLFASSIKIFGWIKPVFEPQLAFFHKYGLNRALMVAVGVIEAIGAIGMLVGMITDESLLNSLGAGLIALTSVGAMYFHFKFDTWKEAIPSMLTLLLSLLLLSSLLEMLISS</sequence>
<dbReference type="EMBL" id="AJYW02000051">
    <property type="protein sequence ID" value="OEE78288.1"/>
    <property type="molecule type" value="Genomic_DNA"/>
</dbReference>
<feature type="transmembrane region" description="Helical" evidence="5">
    <location>
        <begin position="6"/>
        <end position="24"/>
    </location>
</feature>
<dbReference type="RefSeq" id="WP_017054758.1">
    <property type="nucleotide sequence ID" value="NZ_AJYW02000051.1"/>
</dbReference>
<reference evidence="6 7" key="1">
    <citation type="journal article" date="2012" name="Science">
        <title>Ecological populations of bacteria act as socially cohesive units of antibiotic production and resistance.</title>
        <authorList>
            <person name="Cordero O.X."/>
            <person name="Wildschutte H."/>
            <person name="Kirkup B."/>
            <person name="Proehl S."/>
            <person name="Ngo L."/>
            <person name="Hussain F."/>
            <person name="Le Roux F."/>
            <person name="Mincer T."/>
            <person name="Polz M.F."/>
        </authorList>
    </citation>
    <scope>NUCLEOTIDE SEQUENCE [LARGE SCALE GENOMIC DNA]</scope>
    <source>
        <strain evidence="6 7">FF-238</strain>
    </source>
</reference>
<keyword evidence="7" id="KW-1185">Reference proteome</keyword>
<keyword evidence="3 5" id="KW-1133">Transmembrane helix</keyword>
<dbReference type="InterPro" id="IPR032808">
    <property type="entry name" value="DoxX"/>
</dbReference>
<evidence type="ECO:0000256" key="1">
    <source>
        <dbReference type="ARBA" id="ARBA00004141"/>
    </source>
</evidence>
<keyword evidence="2 5" id="KW-0812">Transmembrane</keyword>
<feature type="transmembrane region" description="Helical" evidence="5">
    <location>
        <begin position="44"/>
        <end position="64"/>
    </location>
</feature>
<comment type="subcellular location">
    <subcellularLocation>
        <location evidence="1">Membrane</location>
        <topology evidence="1">Multi-pass membrane protein</topology>
    </subcellularLocation>
</comment>
<feature type="transmembrane region" description="Helical" evidence="5">
    <location>
        <begin position="70"/>
        <end position="90"/>
    </location>
</feature>
<dbReference type="Pfam" id="PF13564">
    <property type="entry name" value="DoxX_2"/>
    <property type="match status" value="1"/>
</dbReference>
<evidence type="ECO:0000256" key="3">
    <source>
        <dbReference type="ARBA" id="ARBA00022989"/>
    </source>
</evidence>
<evidence type="ECO:0008006" key="8">
    <source>
        <dbReference type="Google" id="ProtNLM"/>
    </source>
</evidence>
<keyword evidence="4 5" id="KW-0472">Membrane</keyword>
<dbReference type="Proteomes" id="UP000094165">
    <property type="component" value="Unassembled WGS sequence"/>
</dbReference>
<protein>
    <recommendedName>
        <fullName evidence="8">DoxX family protein</fullName>
    </recommendedName>
</protein>
<feature type="transmembrane region" description="Helical" evidence="5">
    <location>
        <begin position="102"/>
        <end position="120"/>
    </location>
</feature>
<evidence type="ECO:0000313" key="7">
    <source>
        <dbReference type="Proteomes" id="UP000094165"/>
    </source>
</evidence>